<feature type="domain" description="CheR-type methyltransferase" evidence="6">
    <location>
        <begin position="1"/>
        <end position="254"/>
    </location>
</feature>
<evidence type="ECO:0000313" key="8">
    <source>
        <dbReference type="Proteomes" id="UP001364472"/>
    </source>
</evidence>
<dbReference type="GO" id="GO:0008983">
    <property type="term" value="F:protein-glutamate O-methyltransferase activity"/>
    <property type="evidence" value="ECO:0007669"/>
    <property type="project" value="UniProtKB-EC"/>
</dbReference>
<dbReference type="InterPro" id="IPR029063">
    <property type="entry name" value="SAM-dependent_MTases_sf"/>
</dbReference>
<comment type="catalytic activity">
    <reaction evidence="1">
        <text>L-glutamyl-[protein] + S-adenosyl-L-methionine = [protein]-L-glutamate 5-O-methyl ester + S-adenosyl-L-homocysteine</text>
        <dbReference type="Rhea" id="RHEA:24452"/>
        <dbReference type="Rhea" id="RHEA-COMP:10208"/>
        <dbReference type="Rhea" id="RHEA-COMP:10311"/>
        <dbReference type="ChEBI" id="CHEBI:29973"/>
        <dbReference type="ChEBI" id="CHEBI:57856"/>
        <dbReference type="ChEBI" id="CHEBI:59789"/>
        <dbReference type="ChEBI" id="CHEBI:82795"/>
        <dbReference type="EC" id="2.1.1.80"/>
    </reaction>
</comment>
<dbReference type="AlphaFoldDB" id="A0AAW9QW30"/>
<evidence type="ECO:0000256" key="2">
    <source>
        <dbReference type="ARBA" id="ARBA00012534"/>
    </source>
</evidence>
<keyword evidence="5" id="KW-0949">S-adenosyl-L-methionine</keyword>
<name>A0AAW9QW30_9GAMM</name>
<evidence type="ECO:0000256" key="4">
    <source>
        <dbReference type="ARBA" id="ARBA00022679"/>
    </source>
</evidence>
<dbReference type="Pfam" id="PF01739">
    <property type="entry name" value="CheR"/>
    <property type="match status" value="1"/>
</dbReference>
<comment type="caution">
    <text evidence="7">The sequence shown here is derived from an EMBL/GenBank/DDBJ whole genome shotgun (WGS) entry which is preliminary data.</text>
</comment>
<keyword evidence="4" id="KW-0808">Transferase</keyword>
<proteinExistence type="predicted"/>
<gene>
    <name evidence="7" type="ORF">WB794_02080</name>
</gene>
<evidence type="ECO:0000259" key="6">
    <source>
        <dbReference type="PROSITE" id="PS50123"/>
    </source>
</evidence>
<keyword evidence="3 7" id="KW-0489">Methyltransferase</keyword>
<sequence length="282" mass="31717">MRALDDAEFDRWVRLLEARTGVIVPPERKPFLETGLRRRMRETGHTGFQTYYDELVKGARGAVEWASLVDHLTVHETHFFRHPPSLALIREEWLPRWLDAAGADASLHALSIGCSTGEEAFSLAMVVDAELSRSAPERRFGVTATDVSQAALAVARAGEYPMRRISEIPTAYRAQVEALDDGENFRICDRLRKRVGFACVNLLHASRAPLRKLDIIYCQNVLIYFARERRGEMLDALVELLQPNGLLVLGPGEAPGWSHPQMRRTGGPQTLAYLRNTKETQA</sequence>
<organism evidence="7 8">
    <name type="scientific">Denitratimonas tolerans</name>
    <dbReference type="NCBI Taxonomy" id="1338420"/>
    <lineage>
        <taxon>Bacteria</taxon>
        <taxon>Pseudomonadati</taxon>
        <taxon>Pseudomonadota</taxon>
        <taxon>Gammaproteobacteria</taxon>
        <taxon>Lysobacterales</taxon>
        <taxon>Lysobacteraceae</taxon>
        <taxon>Denitratimonas</taxon>
    </lineage>
</organism>
<keyword evidence="8" id="KW-1185">Reference proteome</keyword>
<dbReference type="SUPFAM" id="SSF47757">
    <property type="entry name" value="Chemotaxis receptor methyltransferase CheR, N-terminal domain"/>
    <property type="match status" value="1"/>
</dbReference>
<dbReference type="CDD" id="cd02440">
    <property type="entry name" value="AdoMet_MTases"/>
    <property type="match status" value="1"/>
</dbReference>
<dbReference type="Proteomes" id="UP001364472">
    <property type="component" value="Unassembled WGS sequence"/>
</dbReference>
<dbReference type="SUPFAM" id="SSF53335">
    <property type="entry name" value="S-adenosyl-L-methionine-dependent methyltransferases"/>
    <property type="match status" value="1"/>
</dbReference>
<dbReference type="EC" id="2.1.1.80" evidence="2"/>
<evidence type="ECO:0000256" key="5">
    <source>
        <dbReference type="ARBA" id="ARBA00022691"/>
    </source>
</evidence>
<dbReference type="SMART" id="SM00138">
    <property type="entry name" value="MeTrc"/>
    <property type="match status" value="1"/>
</dbReference>
<dbReference type="Gene3D" id="1.10.155.10">
    <property type="entry name" value="Chemotaxis receptor methyltransferase CheR, N-terminal domain"/>
    <property type="match status" value="1"/>
</dbReference>
<accession>A0AAW9QW30</accession>
<dbReference type="InterPro" id="IPR036804">
    <property type="entry name" value="CheR_N_sf"/>
</dbReference>
<dbReference type="PANTHER" id="PTHR24422">
    <property type="entry name" value="CHEMOTAXIS PROTEIN METHYLTRANSFERASE"/>
    <property type="match status" value="1"/>
</dbReference>
<evidence type="ECO:0000256" key="1">
    <source>
        <dbReference type="ARBA" id="ARBA00001541"/>
    </source>
</evidence>
<protein>
    <recommendedName>
        <fullName evidence="2">protein-glutamate O-methyltransferase</fullName>
        <ecNumber evidence="2">2.1.1.80</ecNumber>
    </recommendedName>
</protein>
<dbReference type="Pfam" id="PF03705">
    <property type="entry name" value="CheR_N"/>
    <property type="match status" value="1"/>
</dbReference>
<evidence type="ECO:0000256" key="3">
    <source>
        <dbReference type="ARBA" id="ARBA00022603"/>
    </source>
</evidence>
<dbReference type="EMBL" id="JBBDHC010000002">
    <property type="protein sequence ID" value="MEJ1248468.1"/>
    <property type="molecule type" value="Genomic_DNA"/>
</dbReference>
<dbReference type="PROSITE" id="PS50123">
    <property type="entry name" value="CHER"/>
    <property type="match status" value="1"/>
</dbReference>
<dbReference type="InterPro" id="IPR050903">
    <property type="entry name" value="Bact_Chemotaxis_MeTrfase"/>
</dbReference>
<evidence type="ECO:0000313" key="7">
    <source>
        <dbReference type="EMBL" id="MEJ1248468.1"/>
    </source>
</evidence>
<dbReference type="InterPro" id="IPR000780">
    <property type="entry name" value="CheR_MeTrfase"/>
</dbReference>
<dbReference type="GO" id="GO:0032259">
    <property type="term" value="P:methylation"/>
    <property type="evidence" value="ECO:0007669"/>
    <property type="project" value="UniProtKB-KW"/>
</dbReference>
<dbReference type="PANTHER" id="PTHR24422:SF19">
    <property type="entry name" value="CHEMOTAXIS PROTEIN METHYLTRANSFERASE"/>
    <property type="match status" value="1"/>
</dbReference>
<dbReference type="RefSeq" id="WP_337334184.1">
    <property type="nucleotide sequence ID" value="NZ_JBBDHC010000002.1"/>
</dbReference>
<dbReference type="PRINTS" id="PR00996">
    <property type="entry name" value="CHERMTFRASE"/>
</dbReference>
<dbReference type="InterPro" id="IPR022641">
    <property type="entry name" value="CheR_N"/>
</dbReference>
<reference evidence="7 8" key="1">
    <citation type="journal article" date="2016" name="Antonie Van Leeuwenhoek">
        <title>Denitratimonas tolerans gen. nov., sp. nov., a denitrifying bacterium isolated from a bioreactor for tannery wastewater treatment.</title>
        <authorList>
            <person name="Han S.I."/>
            <person name="Kim J.O."/>
            <person name="Lee Y.R."/>
            <person name="Ekpeghere K.I."/>
            <person name="Koh S.C."/>
            <person name="Whang K.S."/>
        </authorList>
    </citation>
    <scope>NUCLEOTIDE SEQUENCE [LARGE SCALE GENOMIC DNA]</scope>
    <source>
        <strain evidence="7 8">KACC 17565</strain>
    </source>
</reference>
<dbReference type="InterPro" id="IPR022642">
    <property type="entry name" value="CheR_C"/>
</dbReference>
<dbReference type="Gene3D" id="3.40.50.150">
    <property type="entry name" value="Vaccinia Virus protein VP39"/>
    <property type="match status" value="1"/>
</dbReference>